<comment type="caution">
    <text evidence="4">The sequence shown here is derived from an EMBL/GenBank/DDBJ whole genome shotgun (WGS) entry which is preliminary data.</text>
</comment>
<evidence type="ECO:0000313" key="5">
    <source>
        <dbReference type="Proteomes" id="UP001597213"/>
    </source>
</evidence>
<dbReference type="GO" id="GO:0032259">
    <property type="term" value="P:methylation"/>
    <property type="evidence" value="ECO:0007669"/>
    <property type="project" value="UniProtKB-KW"/>
</dbReference>
<feature type="domain" description="Methyltransferase small" evidence="3">
    <location>
        <begin position="39"/>
        <end position="134"/>
    </location>
</feature>
<dbReference type="InterPro" id="IPR007848">
    <property type="entry name" value="Small_mtfrase_dom"/>
</dbReference>
<accession>A0ABW4R1Q9</accession>
<dbReference type="EMBL" id="JBHUEN010000003">
    <property type="protein sequence ID" value="MFD1880164.1"/>
    <property type="molecule type" value="Genomic_DNA"/>
</dbReference>
<evidence type="ECO:0000313" key="4">
    <source>
        <dbReference type="EMBL" id="MFD1880164.1"/>
    </source>
</evidence>
<evidence type="ECO:0000256" key="1">
    <source>
        <dbReference type="ARBA" id="ARBA00022603"/>
    </source>
</evidence>
<proteinExistence type="predicted"/>
<dbReference type="GO" id="GO:0008168">
    <property type="term" value="F:methyltransferase activity"/>
    <property type="evidence" value="ECO:0007669"/>
    <property type="project" value="UniProtKB-KW"/>
</dbReference>
<keyword evidence="5" id="KW-1185">Reference proteome</keyword>
<sequence length="257" mass="26999">MASKVEKTGPETRVDGFLGGKLAIEQPVSGYRAGADAVMLAAAVPARTGDRVLEPGCGAGAVSLCLGHRVPGLALTGIELQPEYAALARQNAARNAIDLRVVTADLTDLPAGLRAETFDLAMMNPPYFDGRDTASPGQGRDLARRESLSLTAWADATLRRLRPGGRLIMIHRAARMADLLAAVQTRAGAIRILPLTARQGHPAGRVILGAVKGARGALQLLSPLVLHAAERHLRDGEDLSPQASAILRDGAPLNLWA</sequence>
<dbReference type="PANTHER" id="PTHR47739">
    <property type="entry name" value="TRNA1(VAL) (ADENINE(37)-N6)-METHYLTRANSFERASE"/>
    <property type="match status" value="1"/>
</dbReference>
<evidence type="ECO:0000256" key="2">
    <source>
        <dbReference type="ARBA" id="ARBA00022691"/>
    </source>
</evidence>
<keyword evidence="2" id="KW-0949">S-adenosyl-L-methionine</keyword>
<evidence type="ECO:0000259" key="3">
    <source>
        <dbReference type="Pfam" id="PF05175"/>
    </source>
</evidence>
<keyword evidence="1 4" id="KW-0489">Methyltransferase</keyword>
<dbReference type="Pfam" id="PF05175">
    <property type="entry name" value="MTS"/>
    <property type="match status" value="1"/>
</dbReference>
<name>A0ABW4R1Q9_9RHOB</name>
<reference evidence="5" key="1">
    <citation type="journal article" date="2019" name="Int. J. Syst. Evol. Microbiol.">
        <title>The Global Catalogue of Microorganisms (GCM) 10K type strain sequencing project: providing services to taxonomists for standard genome sequencing and annotation.</title>
        <authorList>
            <consortium name="The Broad Institute Genomics Platform"/>
            <consortium name="The Broad Institute Genome Sequencing Center for Infectious Disease"/>
            <person name="Wu L."/>
            <person name="Ma J."/>
        </authorList>
    </citation>
    <scope>NUCLEOTIDE SEQUENCE [LARGE SCALE GENOMIC DNA]</scope>
    <source>
        <strain evidence="5">CCUG 56029</strain>
    </source>
</reference>
<keyword evidence="4" id="KW-0808">Transferase</keyword>
<dbReference type="InterPro" id="IPR029063">
    <property type="entry name" value="SAM-dependent_MTases_sf"/>
</dbReference>
<dbReference type="InterPro" id="IPR050210">
    <property type="entry name" value="tRNA_Adenine-N(6)_MTase"/>
</dbReference>
<dbReference type="Proteomes" id="UP001597213">
    <property type="component" value="Unassembled WGS sequence"/>
</dbReference>
<dbReference type="Gene3D" id="3.40.50.150">
    <property type="entry name" value="Vaccinia Virus protein VP39"/>
    <property type="match status" value="1"/>
</dbReference>
<gene>
    <name evidence="4" type="ORF">ACFSCT_00355</name>
</gene>
<protein>
    <submittedName>
        <fullName evidence="4">tRNA1(Val) (Adenine(37)-N6)-methyltransferase</fullName>
        <ecNumber evidence="4">2.1.1.223</ecNumber>
    </submittedName>
</protein>
<dbReference type="RefSeq" id="WP_379139304.1">
    <property type="nucleotide sequence ID" value="NZ_JBHUEN010000003.1"/>
</dbReference>
<dbReference type="CDD" id="cd02440">
    <property type="entry name" value="AdoMet_MTases"/>
    <property type="match status" value="1"/>
</dbReference>
<dbReference type="EC" id="2.1.1.223" evidence="4"/>
<dbReference type="PANTHER" id="PTHR47739:SF1">
    <property type="entry name" value="TRNA1(VAL) (ADENINE(37)-N6)-METHYLTRANSFERASE"/>
    <property type="match status" value="1"/>
</dbReference>
<dbReference type="SUPFAM" id="SSF53335">
    <property type="entry name" value="S-adenosyl-L-methionine-dependent methyltransferases"/>
    <property type="match status" value="1"/>
</dbReference>
<organism evidence="4 5">
    <name type="scientific">Paracoccus pacificus</name>
    <dbReference type="NCBI Taxonomy" id="1463598"/>
    <lineage>
        <taxon>Bacteria</taxon>
        <taxon>Pseudomonadati</taxon>
        <taxon>Pseudomonadota</taxon>
        <taxon>Alphaproteobacteria</taxon>
        <taxon>Rhodobacterales</taxon>
        <taxon>Paracoccaceae</taxon>
        <taxon>Paracoccus</taxon>
    </lineage>
</organism>